<accession>A0A699YZV0</accession>
<reference evidence="2 3" key="1">
    <citation type="submission" date="2020-02" db="EMBL/GenBank/DDBJ databases">
        <title>Draft genome sequence of Haematococcus lacustris strain NIES-144.</title>
        <authorList>
            <person name="Morimoto D."/>
            <person name="Nakagawa S."/>
            <person name="Yoshida T."/>
            <person name="Sawayama S."/>
        </authorList>
    </citation>
    <scope>NUCLEOTIDE SEQUENCE [LARGE SCALE GENOMIC DNA]</scope>
    <source>
        <strain evidence="2 3">NIES-144</strain>
    </source>
</reference>
<comment type="caution">
    <text evidence="2">The sequence shown here is derived from an EMBL/GenBank/DDBJ whole genome shotgun (WGS) entry which is preliminary data.</text>
</comment>
<keyword evidence="3" id="KW-1185">Reference proteome</keyword>
<dbReference type="EMBL" id="BLLF01000697">
    <property type="protein sequence ID" value="GFH14188.1"/>
    <property type="molecule type" value="Genomic_DNA"/>
</dbReference>
<organism evidence="2 3">
    <name type="scientific">Haematococcus lacustris</name>
    <name type="common">Green alga</name>
    <name type="synonym">Haematococcus pluvialis</name>
    <dbReference type="NCBI Taxonomy" id="44745"/>
    <lineage>
        <taxon>Eukaryota</taxon>
        <taxon>Viridiplantae</taxon>
        <taxon>Chlorophyta</taxon>
        <taxon>core chlorophytes</taxon>
        <taxon>Chlorophyceae</taxon>
        <taxon>CS clade</taxon>
        <taxon>Chlamydomonadales</taxon>
        <taxon>Haematococcaceae</taxon>
        <taxon>Haematococcus</taxon>
    </lineage>
</organism>
<dbReference type="Proteomes" id="UP000485058">
    <property type="component" value="Unassembled WGS sequence"/>
</dbReference>
<evidence type="ECO:0000313" key="1">
    <source>
        <dbReference type="EMBL" id="GFH14188.1"/>
    </source>
</evidence>
<protein>
    <submittedName>
        <fullName evidence="2">Uncharacterized protein</fullName>
    </submittedName>
</protein>
<proteinExistence type="predicted"/>
<evidence type="ECO:0000313" key="2">
    <source>
        <dbReference type="EMBL" id="GFH15261.1"/>
    </source>
</evidence>
<dbReference type="AlphaFoldDB" id="A0A699YZV0"/>
<feature type="non-terminal residue" evidence="2">
    <location>
        <position position="1"/>
    </location>
</feature>
<sequence>MEWPTAAACWQRVSHMALQVMTNGGPWHARRVVEGDAATDALRDAWLQALRVRQPDITLASPLRHSPAARLLVIRRSVNDVTPRL</sequence>
<name>A0A699YZV0_HAELA</name>
<evidence type="ECO:0000313" key="3">
    <source>
        <dbReference type="Proteomes" id="UP000485058"/>
    </source>
</evidence>
<gene>
    <name evidence="1" type="ORF">HaLaN_10197</name>
    <name evidence="2" type="ORF">HaLaN_11456</name>
</gene>
<dbReference type="EMBL" id="BLLF01000826">
    <property type="protein sequence ID" value="GFH15261.1"/>
    <property type="molecule type" value="Genomic_DNA"/>
</dbReference>